<dbReference type="NCBIfam" id="TIGR01537">
    <property type="entry name" value="portal_HK97"/>
    <property type="match status" value="1"/>
</dbReference>
<evidence type="ECO:0000313" key="3">
    <source>
        <dbReference type="Proteomes" id="UP000886884"/>
    </source>
</evidence>
<reference evidence="2" key="1">
    <citation type="submission" date="2020-10" db="EMBL/GenBank/DDBJ databases">
        <authorList>
            <person name="Gilroy R."/>
        </authorList>
    </citation>
    <scope>NUCLEOTIDE SEQUENCE</scope>
    <source>
        <strain evidence="2">CHK183-6373</strain>
    </source>
</reference>
<organism evidence="2 3">
    <name type="scientific">Candidatus Ornithocaccomicrobium faecavium</name>
    <dbReference type="NCBI Taxonomy" id="2840890"/>
    <lineage>
        <taxon>Bacteria</taxon>
        <taxon>Bacillati</taxon>
        <taxon>Bacillota</taxon>
        <taxon>Clostridia</taxon>
        <taxon>Candidatus Ornithocaccomicrobium</taxon>
    </lineage>
</organism>
<dbReference type="Proteomes" id="UP000886884">
    <property type="component" value="Unassembled WGS sequence"/>
</dbReference>
<accession>A0A9D1PAH3</accession>
<name>A0A9D1PAH3_9FIRM</name>
<evidence type="ECO:0000256" key="1">
    <source>
        <dbReference type="SAM" id="MobiDB-lite"/>
    </source>
</evidence>
<feature type="region of interest" description="Disordered" evidence="1">
    <location>
        <begin position="1"/>
        <end position="23"/>
    </location>
</feature>
<reference evidence="2" key="2">
    <citation type="journal article" date="2021" name="PeerJ">
        <title>Extensive microbial diversity within the chicken gut microbiome revealed by metagenomics and culture.</title>
        <authorList>
            <person name="Gilroy R."/>
            <person name="Ravi A."/>
            <person name="Getino M."/>
            <person name="Pursley I."/>
            <person name="Horton D.L."/>
            <person name="Alikhan N.F."/>
            <person name="Baker D."/>
            <person name="Gharbi K."/>
            <person name="Hall N."/>
            <person name="Watson M."/>
            <person name="Adriaenssens E.M."/>
            <person name="Foster-Nyarko E."/>
            <person name="Jarju S."/>
            <person name="Secka A."/>
            <person name="Antonio M."/>
            <person name="Oren A."/>
            <person name="Chaudhuri R.R."/>
            <person name="La Ragione R."/>
            <person name="Hildebrand F."/>
            <person name="Pallen M.J."/>
        </authorList>
    </citation>
    <scope>NUCLEOTIDE SEQUENCE</scope>
    <source>
        <strain evidence="2">CHK183-6373</strain>
    </source>
</reference>
<protein>
    <submittedName>
        <fullName evidence="2">Phage portal protein</fullName>
    </submittedName>
</protein>
<feature type="compositionally biased region" description="Basic and acidic residues" evidence="1">
    <location>
        <begin position="13"/>
        <end position="23"/>
    </location>
</feature>
<dbReference type="InterPro" id="IPR006427">
    <property type="entry name" value="Portal_HK97"/>
</dbReference>
<proteinExistence type="predicted"/>
<dbReference type="InterPro" id="IPR006944">
    <property type="entry name" value="Phage/GTA_portal"/>
</dbReference>
<sequence length="414" mass="46590">MWPFRPKSQNSAKARDKPRVRERPVSGRWLPVYRARADNTMRGNEAIYAAVSRISNTVASMPLHLYKGYGLQAEHPLERLVGLAPNDNFTPFGFLQTMEAFRNTEGNAYALIVPDKLGAIRRLDILDPTRVHPRRHPETGEMWYTVTLDDGKTFPLPGCQLIVVRHMSANGEIGIRPIDVLRGTLDYDKQVKDLSLAQLDGVNHGVFLTVPNTGLGEEEREAVIENFLDAYEKSGQRVVILEGGLTATTFSQSAIDAQVLDVERITRNRVATVYNIPPHMLGDYSDTSFSTAEQQMQEFLQLTIMPIVAQWEQELNRKLLTPAEYVQGYRFRFDIEALARADTATMAEKHQKAIRGGWMRINEVRQREGLPPDEMGNELMASRDLLPLRIAVQTPEMLLNYKTGGNAQEGGTNA</sequence>
<evidence type="ECO:0000313" key="2">
    <source>
        <dbReference type="EMBL" id="HIV29027.1"/>
    </source>
</evidence>
<comment type="caution">
    <text evidence="2">The sequence shown here is derived from an EMBL/GenBank/DDBJ whole genome shotgun (WGS) entry which is preliminary data.</text>
</comment>
<dbReference type="EMBL" id="DVOT01000246">
    <property type="protein sequence ID" value="HIV29027.1"/>
    <property type="molecule type" value="Genomic_DNA"/>
</dbReference>
<dbReference type="AlphaFoldDB" id="A0A9D1PAH3"/>
<dbReference type="Pfam" id="PF04860">
    <property type="entry name" value="Phage_portal"/>
    <property type="match status" value="1"/>
</dbReference>
<gene>
    <name evidence="2" type="ORF">IAA64_13775</name>
</gene>